<dbReference type="PANTHER" id="PTHR19278:SF9">
    <property type="entry name" value="URIDINE 5'-MONOPHOSPHATE SYNTHASE"/>
    <property type="match status" value="1"/>
</dbReference>
<evidence type="ECO:0000256" key="1">
    <source>
        <dbReference type="ARBA" id="ARBA00004889"/>
    </source>
</evidence>
<dbReference type="EMBL" id="AY939844">
    <property type="protein sequence ID" value="AAX44421.1"/>
    <property type="molecule type" value="Genomic_DNA"/>
</dbReference>
<comment type="pathway">
    <text evidence="1">Pyrimidine metabolism; UMP biosynthesis via de novo pathway; UMP from orotate: step 1/2.</text>
</comment>
<evidence type="ECO:0000256" key="5">
    <source>
        <dbReference type="ARBA" id="ARBA00022975"/>
    </source>
</evidence>
<keyword evidence="4 6" id="KW-0808">Transferase</keyword>
<keyword evidence="3 6" id="KW-0328">Glycosyltransferase</keyword>
<dbReference type="EC" id="2.4.2.10" evidence="2"/>
<dbReference type="SUPFAM" id="SSF53271">
    <property type="entry name" value="PRTase-like"/>
    <property type="match status" value="1"/>
</dbReference>
<reference evidence="7 9" key="2">
    <citation type="submission" date="2009-10" db="EMBL/GenBank/DDBJ databases">
        <title>The Genome Sequence of Prochlorococcus phage P-SSM2.</title>
        <authorList>
            <consortium name="The Broad Institute Genome Sequencing Platform"/>
            <person name="Henn M.R."/>
            <person name="Sullivan M.S."/>
            <person name="Osburne M.S."/>
            <person name="Levin J."/>
            <person name="Malboeuf C."/>
            <person name="Casali M."/>
            <person name="Russ C."/>
            <person name="Lennon N."/>
            <person name="Chapman S.B."/>
            <person name="Erlich R."/>
            <person name="Young S.K."/>
            <person name="Koehrsen M."/>
            <person name="Yandava C."/>
            <person name="Zeng Q."/>
            <person name="Alvarado L."/>
            <person name="Anderson S."/>
            <person name="Berlin A."/>
            <person name="Borenstein D."/>
            <person name="Chen Z."/>
            <person name="Engels R."/>
            <person name="Freedman E."/>
            <person name="Gellesch M."/>
            <person name="Goldberg J."/>
            <person name="Green L."/>
            <person name="Griggs A."/>
            <person name="Gujja S."/>
            <person name="Heilman E.R."/>
            <person name="Heiman D."/>
            <person name="Hepburn T."/>
            <person name="Howarth C."/>
            <person name="Jen D."/>
            <person name="Larson L."/>
            <person name="Lewis B."/>
            <person name="Mehta T."/>
            <person name="Park D."/>
            <person name="Pearson M."/>
            <person name="Richards J."/>
            <person name="Rizzolo K."/>
            <person name="Roberts A."/>
            <person name="Ryan E."/>
            <person name="Saif S."/>
            <person name="Shea T."/>
            <person name="Shenoy N."/>
            <person name="Sisk P."/>
            <person name="Stolte C."/>
            <person name="Sykes S."/>
            <person name="Walk T."/>
            <person name="White J."/>
            <person name="Yu Q."/>
            <person name="Coleman M.L."/>
            <person name="Huang K.H."/>
            <person name="Weigele P.R."/>
            <person name="DeFrancesco A.S."/>
            <person name="Kern S.E."/>
            <person name="Thompson L.R."/>
            <person name="Fu R."/>
            <person name="Hombeck B."/>
            <person name="Chisholm S.W."/>
            <person name="Haas B."/>
            <person name="Nusbaum C."/>
            <person name="Birren B."/>
        </authorList>
    </citation>
    <scope>NUCLEOTIDE SEQUENCE [LARGE SCALE GENOMIC DNA]</scope>
    <source>
        <strain evidence="7">P-SSM2</strain>
    </source>
</reference>
<dbReference type="NCBIfam" id="TIGR00336">
    <property type="entry name" value="pyrE"/>
    <property type="match status" value="1"/>
</dbReference>
<organism evidence="6 8">
    <name type="scientific">Prochlorococcus phage P-SSM2</name>
    <dbReference type="NCBI Taxonomy" id="268746"/>
    <lineage>
        <taxon>Viruses</taxon>
        <taxon>Duplodnaviria</taxon>
        <taxon>Heunggongvirae</taxon>
        <taxon>Uroviricota</taxon>
        <taxon>Caudoviricetes</taxon>
        <taxon>Pantevenvirales</taxon>
        <taxon>Kyanoviridae</taxon>
        <taxon>Salacisavirus</taxon>
        <taxon>Salacisavirus pssm2</taxon>
    </lineage>
</organism>
<organismHost>
    <name type="scientific">Prochlorococcus</name>
    <dbReference type="NCBI Taxonomy" id="1218"/>
</organismHost>
<evidence type="ECO:0000256" key="4">
    <source>
        <dbReference type="ARBA" id="ARBA00022679"/>
    </source>
</evidence>
<dbReference type="EMBL" id="GU071092">
    <property type="protein sequence ID" value="ACY75919.1"/>
    <property type="molecule type" value="Genomic_DNA"/>
</dbReference>
<keyword evidence="5" id="KW-0665">Pyrimidine biosynthesis</keyword>
<gene>
    <name evidence="7" type="ORF">PCMG_00043</name>
    <name evidence="6" type="ORF">PSSM2_043</name>
</gene>
<reference evidence="6 8" key="1">
    <citation type="journal article" date="2005" name="PLoS Biol.">
        <title>Three Prochlorococcus cyanophage genomes: signature features and ecological interpretations.</title>
        <authorList>
            <person name="Sullivan M.B."/>
            <person name="Coleman M.L."/>
            <person name="Weigele P."/>
            <person name="Rohwer F."/>
            <person name="Chisholm S.W."/>
        </authorList>
    </citation>
    <scope>NUCLEOTIDE SEQUENCE</scope>
</reference>
<dbReference type="OrthoDB" id="33738at10239"/>
<evidence type="ECO:0000313" key="6">
    <source>
        <dbReference type="EMBL" id="AAX44421.1"/>
    </source>
</evidence>
<dbReference type="RefSeq" id="YP_214275.1">
    <property type="nucleotide sequence ID" value="NC_006883.2"/>
</dbReference>
<evidence type="ECO:0000313" key="8">
    <source>
        <dbReference type="Proteomes" id="UP000000991"/>
    </source>
</evidence>
<name>Q58MW1_BPPRM</name>
<dbReference type="PANTHER" id="PTHR19278">
    <property type="entry name" value="OROTATE PHOSPHORIBOSYLTRANSFERASE"/>
    <property type="match status" value="1"/>
</dbReference>
<dbReference type="Gene3D" id="3.40.50.2020">
    <property type="match status" value="1"/>
</dbReference>
<dbReference type="InterPro" id="IPR004467">
    <property type="entry name" value="Or_phspho_trans_dom"/>
</dbReference>
<evidence type="ECO:0000313" key="9">
    <source>
        <dbReference type="Proteomes" id="UP000013923"/>
    </source>
</evidence>
<dbReference type="InterPro" id="IPR029057">
    <property type="entry name" value="PRTase-like"/>
</dbReference>
<keyword evidence="8" id="KW-1185">Reference proteome</keyword>
<dbReference type="Proteomes" id="UP000000991">
    <property type="component" value="Segment"/>
</dbReference>
<dbReference type="Proteomes" id="UP000013923">
    <property type="component" value="Genome"/>
</dbReference>
<protein>
    <recommendedName>
        <fullName evidence="2">orotate phosphoribosyltransferase</fullName>
        <ecNumber evidence="2">2.4.2.10</ecNumber>
    </recommendedName>
</protein>
<dbReference type="GO" id="GO:0004588">
    <property type="term" value="F:orotate phosphoribosyltransferase activity"/>
    <property type="evidence" value="ECO:0007669"/>
    <property type="project" value="UniProtKB-EC"/>
</dbReference>
<dbReference type="InterPro" id="IPR023031">
    <property type="entry name" value="OPRT"/>
</dbReference>
<dbReference type="HAMAP" id="MF_01208">
    <property type="entry name" value="PyrE"/>
    <property type="match status" value="1"/>
</dbReference>
<evidence type="ECO:0000256" key="3">
    <source>
        <dbReference type="ARBA" id="ARBA00022676"/>
    </source>
</evidence>
<sequence>MVVEFIQDTYDWKPLALRYLKEDAYKQGDYTLSSGRKSEHYVNCKPVTLTGRGIGPICALMLEHIDPDVQAVGGLTLGADPLVSGLSTLIWGGSGGNIRVDALIVRKKQKGYGANAWIEGKLPMKGAKVVVLEDVTTTGGSALIAVEKLRDAGYVVEKIITVVDRQVDGEADAKMKEANIELISLFTLQEIIDFEIPEEPPKPFDPIPVPEEEE</sequence>
<dbReference type="GO" id="GO:0044205">
    <property type="term" value="P:'de novo' UMP biosynthetic process"/>
    <property type="evidence" value="ECO:0007669"/>
    <property type="project" value="UniProtKB-UniPathway"/>
</dbReference>
<dbReference type="InterPro" id="IPR000836">
    <property type="entry name" value="PRTase_dom"/>
</dbReference>
<dbReference type="GO" id="GO:0019856">
    <property type="term" value="P:pyrimidine nucleobase biosynthetic process"/>
    <property type="evidence" value="ECO:0007669"/>
    <property type="project" value="TreeGrafter"/>
</dbReference>
<reference evidence="6 8" key="3">
    <citation type="journal article" date="2010" name="Environ. Microbiol.">
        <title>Genomic analysis of oceanic cyanobacterial myoviruses compared with T4-like myoviruses from diverse hosts and environments.</title>
        <authorList>
            <person name="Sullivan M.B."/>
            <person name="Huang K.H."/>
            <person name="Ignacio-Espinoza J.C."/>
            <person name="Berlin A.M."/>
            <person name="Kelly L."/>
            <person name="Weigele P.R."/>
            <person name="DeFrancesco A.S."/>
            <person name="Kern S.E."/>
            <person name="Thompson L.R."/>
            <person name="Young S."/>
            <person name="Yandava C."/>
            <person name="Fu R."/>
            <person name="Krastins B."/>
            <person name="Chase M."/>
            <person name="Sarracino D."/>
            <person name="Osburne M.S."/>
            <person name="Henn M.R."/>
            <person name="Chisholm S.W."/>
        </authorList>
    </citation>
    <scope>NUCLEOTIDE SEQUENCE [LARGE SCALE GENOMIC DNA]</scope>
</reference>
<dbReference type="CDD" id="cd06223">
    <property type="entry name" value="PRTases_typeI"/>
    <property type="match status" value="1"/>
</dbReference>
<dbReference type="GeneID" id="3294375"/>
<accession>Q58MW1</accession>
<dbReference type="UniPathway" id="UPA00070">
    <property type="reaction ID" value="UER00119"/>
</dbReference>
<evidence type="ECO:0000313" key="7">
    <source>
        <dbReference type="EMBL" id="ACY75919.1"/>
    </source>
</evidence>
<proteinExistence type="inferred from homology"/>
<dbReference type="KEGG" id="vg:3294375"/>
<evidence type="ECO:0000256" key="2">
    <source>
        <dbReference type="ARBA" id="ARBA00011971"/>
    </source>
</evidence>